<evidence type="ECO:0000313" key="1">
    <source>
        <dbReference type="EMBL" id="NML58787.1"/>
    </source>
</evidence>
<dbReference type="RefSeq" id="WP_169232131.1">
    <property type="nucleotide sequence ID" value="NZ_JABBGF010000003.1"/>
</dbReference>
<sequence length="388" mass="45717">MDGFGLLCGIQPSKWLSNRNLGFTGEFDVSTGEIYENKSKAKYKGLFLSVVKGEKSIYCNLRGSLPMFFSDGHTNSYDYTREMFLATLLKLEAELKIKPEQNSVKTIEIKVDIICPLKVQEFISAVKSYKGTGFKNYLDNGKRIGVVFEFQQYHFKMYFKDLDSQLLRLEIAVKKMVWIKDTKIKNLSDLAPPLAWELLLKKLIQAWNEVVFIDENNFDYRLMKNYEIRKFFRLLDASYWLSLSPKQQSKAKEFIQKIKQKYCKAANTKEIITQLLFEKCQKLITVNSKKGEELTLFSDFKNIIKVNENSQLQKIENEVCFNHLNKGLNDEYNWSQEKEAVISIKRIRRCRRRECRKSLKNKRVTAIFCSDACRHKYYQQQKKKKRIN</sequence>
<reference evidence="1 2" key="1">
    <citation type="submission" date="2020-04" db="EMBL/GenBank/DDBJ databases">
        <title>Chryseobacterium sp. RJ-7-14 sp. nov., isolated from Jeju soil.</title>
        <authorList>
            <person name="Dahal R.H."/>
            <person name="Chaudhary D.K."/>
        </authorList>
    </citation>
    <scope>NUCLEOTIDE SEQUENCE [LARGE SCALE GENOMIC DNA]</scope>
    <source>
        <strain evidence="1 2">RJ-7-14</strain>
    </source>
</reference>
<organism evidence="1 2">
    <name type="scientific">Chryseobacterium cheonjiense</name>
    <dbReference type="NCBI Taxonomy" id="2728845"/>
    <lineage>
        <taxon>Bacteria</taxon>
        <taxon>Pseudomonadati</taxon>
        <taxon>Bacteroidota</taxon>
        <taxon>Flavobacteriia</taxon>
        <taxon>Flavobacteriales</taxon>
        <taxon>Weeksellaceae</taxon>
        <taxon>Chryseobacterium group</taxon>
        <taxon>Chryseobacterium</taxon>
    </lineage>
</organism>
<evidence type="ECO:0000313" key="2">
    <source>
        <dbReference type="Proteomes" id="UP000552615"/>
    </source>
</evidence>
<comment type="caution">
    <text evidence="1">The sequence shown here is derived from an EMBL/GenBank/DDBJ whole genome shotgun (WGS) entry which is preliminary data.</text>
</comment>
<name>A0A7Y0A8S0_9FLAO</name>
<dbReference type="Proteomes" id="UP000552615">
    <property type="component" value="Unassembled WGS sequence"/>
</dbReference>
<dbReference type="AlphaFoldDB" id="A0A7Y0A8S0"/>
<dbReference type="EMBL" id="JABBGF010000003">
    <property type="protein sequence ID" value="NML58787.1"/>
    <property type="molecule type" value="Genomic_DNA"/>
</dbReference>
<protein>
    <submittedName>
        <fullName evidence="1">Uncharacterized protein</fullName>
    </submittedName>
</protein>
<gene>
    <name evidence="1" type="ORF">HHL20_15670</name>
</gene>
<keyword evidence="2" id="KW-1185">Reference proteome</keyword>
<accession>A0A7Y0A8S0</accession>
<proteinExistence type="predicted"/>